<reference evidence="8" key="1">
    <citation type="submission" date="2020-07" db="EMBL/GenBank/DDBJ databases">
        <title>Clarias magur genome sequencing, assembly and annotation.</title>
        <authorList>
            <person name="Kushwaha B."/>
            <person name="Kumar R."/>
            <person name="Das P."/>
            <person name="Joshi C.G."/>
            <person name="Kumar D."/>
            <person name="Nagpure N.S."/>
            <person name="Pandey M."/>
            <person name="Agarwal S."/>
            <person name="Srivastava S."/>
            <person name="Singh M."/>
            <person name="Sahoo L."/>
            <person name="Jayasankar P."/>
            <person name="Meher P.K."/>
            <person name="Koringa P.G."/>
            <person name="Iquebal M.A."/>
            <person name="Das S.P."/>
            <person name="Bit A."/>
            <person name="Patnaik S."/>
            <person name="Patel N."/>
            <person name="Shah T.M."/>
            <person name="Hinsu A."/>
            <person name="Jena J.K."/>
        </authorList>
    </citation>
    <scope>NUCLEOTIDE SEQUENCE</scope>
    <source>
        <strain evidence="8">CIFAMagur01</strain>
        <tissue evidence="8">Testis</tissue>
    </source>
</reference>
<dbReference type="CDD" id="cd00033">
    <property type="entry name" value="CCP"/>
    <property type="match status" value="4"/>
</dbReference>
<dbReference type="SUPFAM" id="SSF57535">
    <property type="entry name" value="Complement control module/SCR domain"/>
    <property type="match status" value="4"/>
</dbReference>
<feature type="domain" description="Sushi" evidence="7">
    <location>
        <begin position="182"/>
        <end position="239"/>
    </location>
</feature>
<dbReference type="EMBL" id="QNUK01001146">
    <property type="protein sequence ID" value="KAF5886922.1"/>
    <property type="molecule type" value="Genomic_DNA"/>
</dbReference>
<evidence type="ECO:0000256" key="6">
    <source>
        <dbReference type="PROSITE-ProRule" id="PRU00302"/>
    </source>
</evidence>
<dbReference type="Gene3D" id="2.10.70.10">
    <property type="entry name" value="Complement Module, domain 1"/>
    <property type="match status" value="4"/>
</dbReference>
<comment type="caution">
    <text evidence="8">The sequence shown here is derived from an EMBL/GenBank/DDBJ whole genome shotgun (WGS) entry which is preliminary data.</text>
</comment>
<evidence type="ECO:0000256" key="3">
    <source>
        <dbReference type="ARBA" id="ARBA00022737"/>
    </source>
</evidence>
<dbReference type="InterPro" id="IPR000436">
    <property type="entry name" value="Sushi_SCR_CCP_dom"/>
</dbReference>
<dbReference type="OrthoDB" id="6480633at2759"/>
<evidence type="ECO:0000259" key="7">
    <source>
        <dbReference type="PROSITE" id="PS50923"/>
    </source>
</evidence>
<keyword evidence="3" id="KW-0677">Repeat</keyword>
<dbReference type="AlphaFoldDB" id="A0A8J4WNR4"/>
<evidence type="ECO:0000256" key="1">
    <source>
        <dbReference type="ARBA" id="ARBA00022659"/>
    </source>
</evidence>
<evidence type="ECO:0000256" key="2">
    <source>
        <dbReference type="ARBA" id="ARBA00022729"/>
    </source>
</evidence>
<evidence type="ECO:0000313" key="8">
    <source>
        <dbReference type="EMBL" id="KAF5886922.1"/>
    </source>
</evidence>
<protein>
    <submittedName>
        <fullName evidence="8">Complement component receptor 1-like protein</fullName>
    </submittedName>
</protein>
<proteinExistence type="predicted"/>
<gene>
    <name evidence="8" type="ORF">DAT39_022405</name>
</gene>
<keyword evidence="8" id="KW-0675">Receptor</keyword>
<feature type="domain" description="Sushi" evidence="7">
    <location>
        <begin position="64"/>
        <end position="121"/>
    </location>
</feature>
<name>A0A8J4WNR4_CLAMG</name>
<feature type="non-terminal residue" evidence="8">
    <location>
        <position position="1"/>
    </location>
</feature>
<keyword evidence="9" id="KW-1185">Reference proteome</keyword>
<feature type="domain" description="Sushi" evidence="7">
    <location>
        <begin position="1"/>
        <end position="63"/>
    </location>
</feature>
<organism evidence="8 9">
    <name type="scientific">Clarias magur</name>
    <name type="common">Asian catfish</name>
    <name type="synonym">Macropteronotus magur</name>
    <dbReference type="NCBI Taxonomy" id="1594786"/>
    <lineage>
        <taxon>Eukaryota</taxon>
        <taxon>Metazoa</taxon>
        <taxon>Chordata</taxon>
        <taxon>Craniata</taxon>
        <taxon>Vertebrata</taxon>
        <taxon>Euteleostomi</taxon>
        <taxon>Actinopterygii</taxon>
        <taxon>Neopterygii</taxon>
        <taxon>Teleostei</taxon>
        <taxon>Ostariophysi</taxon>
        <taxon>Siluriformes</taxon>
        <taxon>Clariidae</taxon>
        <taxon>Clarias</taxon>
    </lineage>
</organism>
<dbReference type="PROSITE" id="PS50923">
    <property type="entry name" value="SUSHI"/>
    <property type="match status" value="4"/>
</dbReference>
<sequence length="239" mass="26295">KCVSPVVGENRILSDESNEHTFSDGSSVSFKCSPGYVPERSSASRSITCMGTQWSDLQLQCKKRSCGNPGEIFNGKYLFSEGILFGATITAQCNKGFWLVGESRRNCRETGWDGRAPVCEVLKCLKPPSITNGMFSPVADSYDYGNVVTYSCKGGLDLIGPSELLCSDDATFHPPAPRCLFVSCEKPIIPNAIKIEGKSPPYTYKQFVRYQCNKGYRMEGSDFLICTEDGWDPPPPQCT</sequence>
<keyword evidence="2" id="KW-0732">Signal</keyword>
<feature type="disulfide bond" evidence="6">
    <location>
        <begin position="152"/>
        <end position="179"/>
    </location>
</feature>
<keyword evidence="1 6" id="KW-0768">Sushi</keyword>
<evidence type="ECO:0000256" key="4">
    <source>
        <dbReference type="ARBA" id="ARBA00023157"/>
    </source>
</evidence>
<feature type="domain" description="Sushi" evidence="7">
    <location>
        <begin position="122"/>
        <end position="181"/>
    </location>
</feature>
<dbReference type="Proteomes" id="UP000727407">
    <property type="component" value="Unassembled WGS sequence"/>
</dbReference>
<comment type="caution">
    <text evidence="6">Lacks conserved residue(s) required for the propagation of feature annotation.</text>
</comment>
<dbReference type="PANTHER" id="PTHR46393">
    <property type="entry name" value="SUSHI DOMAIN-CONTAINING PROTEIN"/>
    <property type="match status" value="1"/>
</dbReference>
<accession>A0A8J4WNR4</accession>
<dbReference type="SMART" id="SM00032">
    <property type="entry name" value="CCP"/>
    <property type="match status" value="4"/>
</dbReference>
<dbReference type="PANTHER" id="PTHR46393:SF7">
    <property type="entry name" value="COMPLEMENT C2"/>
    <property type="match status" value="1"/>
</dbReference>
<feature type="non-terminal residue" evidence="8">
    <location>
        <position position="239"/>
    </location>
</feature>
<evidence type="ECO:0000313" key="9">
    <source>
        <dbReference type="Proteomes" id="UP000727407"/>
    </source>
</evidence>
<dbReference type="InterPro" id="IPR035976">
    <property type="entry name" value="Sushi/SCR/CCP_sf"/>
</dbReference>
<evidence type="ECO:0000256" key="5">
    <source>
        <dbReference type="ARBA" id="ARBA00023180"/>
    </source>
</evidence>
<dbReference type="FunFam" id="2.10.70.10:FF:000014">
    <property type="entry name" value="Membrane cofactor protein"/>
    <property type="match status" value="1"/>
</dbReference>
<keyword evidence="5" id="KW-0325">Glycoprotein</keyword>
<dbReference type="Pfam" id="PF00084">
    <property type="entry name" value="Sushi"/>
    <property type="match status" value="4"/>
</dbReference>
<keyword evidence="4 6" id="KW-1015">Disulfide bond</keyword>